<sequence length="155" mass="15828">MGVLIRSTVLGLAAGGRASSAIRTPVLAGTRGRSGAGPALLRALANLAVLGETVGDKLPTTPARTGTPQVYGRLVAGALGAVALSVVERRRPGAHVVAAVVGLGAAWAGSYAGTAWRRWAAEEGPDELRPDWRAAAIEDTVVQAFSTLLVRTSRP</sequence>
<evidence type="ECO:0008006" key="3">
    <source>
        <dbReference type="Google" id="ProtNLM"/>
    </source>
</evidence>
<keyword evidence="2" id="KW-1185">Reference proteome</keyword>
<dbReference type="EMBL" id="BIMR01000056">
    <property type="protein sequence ID" value="GCE75897.1"/>
    <property type="molecule type" value="Genomic_DNA"/>
</dbReference>
<accession>A0A402DP42</accession>
<proteinExistence type="predicted"/>
<dbReference type="AlphaFoldDB" id="A0A402DP42"/>
<comment type="caution">
    <text evidence="1">The sequence shown here is derived from an EMBL/GenBank/DDBJ whole genome shotgun (WGS) entry which is preliminary data.</text>
</comment>
<dbReference type="OrthoDB" id="4824519at2"/>
<protein>
    <recommendedName>
        <fullName evidence="3">DUF4126 domain-containing protein</fullName>
    </recommendedName>
</protein>
<dbReference type="RefSeq" id="WP_130780501.1">
    <property type="nucleotide sequence ID" value="NZ_BIMR01000056.1"/>
</dbReference>
<evidence type="ECO:0000313" key="1">
    <source>
        <dbReference type="EMBL" id="GCE75897.1"/>
    </source>
</evidence>
<gene>
    <name evidence="1" type="ORF">CBZ_09530</name>
</gene>
<reference evidence="1 2" key="1">
    <citation type="submission" date="2019-01" db="EMBL/GenBank/DDBJ databases">
        <title>Draft genome sequence of Cellulomonas takizawaensis strain TKZ-21.</title>
        <authorList>
            <person name="Yamamura H."/>
            <person name="Hayashi T."/>
            <person name="Hamada M."/>
            <person name="Serisawa Y."/>
            <person name="Matsuyama K."/>
            <person name="Nakagawa Y."/>
            <person name="Otoguro M."/>
            <person name="Yanagida F."/>
            <person name="Hayakawa M."/>
        </authorList>
    </citation>
    <scope>NUCLEOTIDE SEQUENCE [LARGE SCALE GENOMIC DNA]</scope>
    <source>
        <strain evidence="1 2">NBRC12680</strain>
    </source>
</reference>
<evidence type="ECO:0000313" key="2">
    <source>
        <dbReference type="Proteomes" id="UP000289954"/>
    </source>
</evidence>
<dbReference type="Proteomes" id="UP000289954">
    <property type="component" value="Unassembled WGS sequence"/>
</dbReference>
<name>A0A402DP42_9CELL</name>
<organism evidence="1 2">
    <name type="scientific">Cellulomonas biazotea</name>
    <dbReference type="NCBI Taxonomy" id="1709"/>
    <lineage>
        <taxon>Bacteria</taxon>
        <taxon>Bacillati</taxon>
        <taxon>Actinomycetota</taxon>
        <taxon>Actinomycetes</taxon>
        <taxon>Micrococcales</taxon>
        <taxon>Cellulomonadaceae</taxon>
        <taxon>Cellulomonas</taxon>
    </lineage>
</organism>